<feature type="region of interest" description="Disordered" evidence="1">
    <location>
        <begin position="580"/>
        <end position="602"/>
    </location>
</feature>
<dbReference type="Gene3D" id="3.30.420.10">
    <property type="entry name" value="Ribonuclease H-like superfamily/Ribonuclease H"/>
    <property type="match status" value="1"/>
</dbReference>
<evidence type="ECO:0000259" key="2">
    <source>
        <dbReference type="Pfam" id="PF03184"/>
    </source>
</evidence>
<dbReference type="InterPro" id="IPR036397">
    <property type="entry name" value="RNaseH_sf"/>
</dbReference>
<evidence type="ECO:0000313" key="3">
    <source>
        <dbReference type="EMBL" id="CAF1496473.1"/>
    </source>
</evidence>
<dbReference type="GO" id="GO:0003677">
    <property type="term" value="F:DNA binding"/>
    <property type="evidence" value="ECO:0007669"/>
    <property type="project" value="TreeGrafter"/>
</dbReference>
<evidence type="ECO:0000256" key="1">
    <source>
        <dbReference type="SAM" id="MobiDB-lite"/>
    </source>
</evidence>
<dbReference type="EMBL" id="CAJOBB010008734">
    <property type="protein sequence ID" value="CAF4214059.1"/>
    <property type="molecule type" value="Genomic_DNA"/>
</dbReference>
<accession>A0A815SRP7</accession>
<dbReference type="InterPro" id="IPR004875">
    <property type="entry name" value="DDE_SF_endonuclease_dom"/>
</dbReference>
<evidence type="ECO:0000313" key="5">
    <source>
        <dbReference type="Proteomes" id="UP000663860"/>
    </source>
</evidence>
<dbReference type="PANTHER" id="PTHR19303">
    <property type="entry name" value="TRANSPOSON"/>
    <property type="match status" value="1"/>
</dbReference>
<feature type="non-terminal residue" evidence="3">
    <location>
        <position position="1"/>
    </location>
</feature>
<evidence type="ECO:0000313" key="4">
    <source>
        <dbReference type="EMBL" id="CAF4214059.1"/>
    </source>
</evidence>
<name>A0A815SRP7_9BILA</name>
<dbReference type="AlphaFoldDB" id="A0A815SRP7"/>
<reference evidence="3" key="1">
    <citation type="submission" date="2021-02" db="EMBL/GenBank/DDBJ databases">
        <authorList>
            <person name="Nowell W R."/>
        </authorList>
    </citation>
    <scope>NUCLEOTIDE SEQUENCE</scope>
</reference>
<dbReference type="PANTHER" id="PTHR19303:SF74">
    <property type="entry name" value="POGO TRANSPOSABLE ELEMENT WITH KRAB DOMAIN"/>
    <property type="match status" value="1"/>
</dbReference>
<comment type="caution">
    <text evidence="3">The sequence shown here is derived from an EMBL/GenBank/DDBJ whole genome shotgun (WGS) entry which is preliminary data.</text>
</comment>
<organism evidence="3 5">
    <name type="scientific">Adineta steineri</name>
    <dbReference type="NCBI Taxonomy" id="433720"/>
    <lineage>
        <taxon>Eukaryota</taxon>
        <taxon>Metazoa</taxon>
        <taxon>Spiralia</taxon>
        <taxon>Gnathifera</taxon>
        <taxon>Rotifera</taxon>
        <taxon>Eurotatoria</taxon>
        <taxon>Bdelloidea</taxon>
        <taxon>Adinetida</taxon>
        <taxon>Adinetidae</taxon>
        <taxon>Adineta</taxon>
    </lineage>
</organism>
<feature type="compositionally biased region" description="Basic residues" evidence="1">
    <location>
        <begin position="582"/>
        <end position="594"/>
    </location>
</feature>
<gene>
    <name evidence="3" type="ORF">IZO911_LOCUS44776</name>
    <name evidence="4" type="ORF">KXQ929_LOCUS40820</name>
</gene>
<proteinExistence type="predicted"/>
<dbReference type="Pfam" id="PF03184">
    <property type="entry name" value="DDE_1"/>
    <property type="match status" value="1"/>
</dbReference>
<dbReference type="EMBL" id="CAJNOE010002956">
    <property type="protein sequence ID" value="CAF1496473.1"/>
    <property type="molecule type" value="Genomic_DNA"/>
</dbReference>
<sequence length="625" mass="70341">MLKKYTRKDLADAITSKLDSNAASIQFNVPPSTIRQHRREPLLNIRVGRSSYLTPEQETYLVALLKLLPDYGFEVTKGLALQLAGDYFKSLDLKTEPGAKWLHLFVKRHAGDITWKRQEKLERIRAESFTEETRSGWFATLHSVLEKHDLFDKPYQIFNFDETGFADKTKGQWVIVNSSSRYVFESNGGGGKNYRTALICISAGGQVLPPSILYSGKHLMDSWCKGGPPGTQYGVTGKGWIDIPMYEFWLENSFIPSTSHLNRPLLLIIDGHASHMSLKIIDLLRSNQIICLMLPSHSTHALQPLDVVVFNSVKKDWSEIVRNHMKDGNKSITNSQFPTLLKKLFIDKMSFSRTRIVSSFARAGIWPYDADAMRNKVAHNTSILTTTTSTNTLSIPTNILQPNLLVLPTLSYSSASSSLSSTTLDDTSDNISSNTDPSQSSFLINIFDHVIPLQPTTIVDNMRPLNTSHSPSYTTLQTCPLDLTFSLKSKNKRLSTSTGQSYNSRRDQENNNISCPSSSTPVVAVRRVMNTLLSQRTKELEKLNSQKKPLRSKRLPNHTGLNITDDEFILMKMQEAQEKKNQKIKTKTRGRPRKNLNNSPVQHHCNDVEIKNAISSLQSAINITN</sequence>
<feature type="domain" description="DDE-1" evidence="2">
    <location>
        <begin position="196"/>
        <end position="352"/>
    </location>
</feature>
<dbReference type="GO" id="GO:0005634">
    <property type="term" value="C:nucleus"/>
    <property type="evidence" value="ECO:0007669"/>
    <property type="project" value="TreeGrafter"/>
</dbReference>
<dbReference type="InterPro" id="IPR050863">
    <property type="entry name" value="CenT-Element_Derived"/>
</dbReference>
<feature type="compositionally biased region" description="Polar residues" evidence="1">
    <location>
        <begin position="494"/>
        <end position="503"/>
    </location>
</feature>
<dbReference type="Proteomes" id="UP000663860">
    <property type="component" value="Unassembled WGS sequence"/>
</dbReference>
<protein>
    <recommendedName>
        <fullName evidence="2">DDE-1 domain-containing protein</fullName>
    </recommendedName>
</protein>
<dbReference type="Proteomes" id="UP000663868">
    <property type="component" value="Unassembled WGS sequence"/>
</dbReference>
<feature type="region of interest" description="Disordered" evidence="1">
    <location>
        <begin position="492"/>
        <end position="518"/>
    </location>
</feature>